<evidence type="ECO:0000313" key="3">
    <source>
        <dbReference type="Proteomes" id="UP000029712"/>
    </source>
</evidence>
<protein>
    <recommendedName>
        <fullName evidence="4">Lipoprotein</fullName>
    </recommendedName>
</protein>
<evidence type="ECO:0008006" key="4">
    <source>
        <dbReference type="Google" id="ProtNLM"/>
    </source>
</evidence>
<sequence>MNKRNLLNFLFVPTLILAPLTAISCVDKSEKSDLNALATKIGDVVNKKENPAIEVTKKIINDLLKQVYRDNDVEKINFLDQQQNKEYQKNIFLKIKELSKKWNSKLSNIEKENIANQLNQIYEKNWYIVLTNINKFNLRFYEWLLFDKPEFLSQIRADGKHSKEYLNSLKSEKKPDNVPIINNYLKELKEGDESGELSNMNMLYLKKDSMIFRFRVVDTLTKPKIKLTCFVWYFSKFKNISINLISDIVHSAYIHGVQEGFNRFENDMANRYGKPAKMIMGIFDDNASSANGGKENE</sequence>
<dbReference type="RefSeq" id="WP_036433091.1">
    <property type="nucleotide sequence ID" value="NZ_CP033021.1"/>
</dbReference>
<dbReference type="InterPro" id="IPR027593">
    <property type="entry name" value="Aro_clust"/>
</dbReference>
<evidence type="ECO:0000313" key="2">
    <source>
        <dbReference type="EMBL" id="AYN65652.1"/>
    </source>
</evidence>
<feature type="chain" id="PRO_5030094705" description="Lipoprotein" evidence="1">
    <location>
        <begin position="25"/>
        <end position="297"/>
    </location>
</feature>
<feature type="signal peptide" evidence="1">
    <location>
        <begin position="1"/>
        <end position="24"/>
    </location>
</feature>
<organism evidence="2 3">
    <name type="scientific">Metamycoplasma hominis</name>
    <name type="common">Mycoplasma hominis</name>
    <dbReference type="NCBI Taxonomy" id="2098"/>
    <lineage>
        <taxon>Bacteria</taxon>
        <taxon>Bacillati</taxon>
        <taxon>Mycoplasmatota</taxon>
        <taxon>Mycoplasmoidales</taxon>
        <taxon>Metamycoplasmataceae</taxon>
        <taxon>Metamycoplasma</taxon>
    </lineage>
</organism>
<dbReference type="Proteomes" id="UP000029712">
    <property type="component" value="Chromosome"/>
</dbReference>
<dbReference type="OrthoDB" id="401212at2"/>
<evidence type="ECO:0000256" key="1">
    <source>
        <dbReference type="SAM" id="SignalP"/>
    </source>
</evidence>
<proteinExistence type="predicted"/>
<keyword evidence="1" id="KW-0732">Signal</keyword>
<reference evidence="2 3" key="1">
    <citation type="submission" date="2014-08" db="EMBL/GenBank/DDBJ databases">
        <authorList>
            <person name="Kuleshov K."/>
            <person name="Dedkov V."/>
            <person name="Markelov M."/>
            <person name="Pimkina E."/>
        </authorList>
    </citation>
    <scope>NUCLEOTIDE SEQUENCE [LARGE SCALE GENOMIC DNA]</scope>
    <source>
        <strain evidence="3">TOA</strain>
    </source>
</reference>
<dbReference type="AlphaFoldDB" id="A0A454CAA4"/>
<dbReference type="NCBIfam" id="TIGR04313">
    <property type="entry name" value="aro_clust_Mycop"/>
    <property type="match status" value="1"/>
</dbReference>
<dbReference type="EMBL" id="CP033021">
    <property type="protein sequence ID" value="AYN65652.1"/>
    <property type="molecule type" value="Genomic_DNA"/>
</dbReference>
<reference evidence="2 3" key="2">
    <citation type="submission" date="2018-10" db="EMBL/GenBank/DDBJ databases">
        <title>Detection and isolation of Mycoplasma hominis as a predominant microorganism from pelvic cavity of patient with salpingitis and tubo-ovarian abscess.</title>
        <authorList>
            <person name="Guschin A.E."/>
            <person name="Khayrullina G.A."/>
            <person name="Rakovskaya I.V."/>
            <person name="Shelenkov A.A."/>
            <person name="Shagin D.A."/>
        </authorList>
    </citation>
    <scope>NUCLEOTIDE SEQUENCE [LARGE SCALE GENOMIC DNA]</scope>
    <source>
        <strain evidence="3">TOA</strain>
    </source>
</reference>
<accession>A0A454CAA4</accession>
<name>A0A454CAA4_METHO</name>
<gene>
    <name evidence="2" type="ORF">KN71_003085</name>
</gene>
<dbReference type="PROSITE" id="PS51257">
    <property type="entry name" value="PROKAR_LIPOPROTEIN"/>
    <property type="match status" value="1"/>
</dbReference>